<proteinExistence type="predicted"/>
<name>A0A0F7L3Y6_9VIRU</name>
<dbReference type="EMBL" id="KR029590">
    <property type="protein sequence ID" value="AKH47259.1"/>
    <property type="molecule type" value="Genomic_DNA"/>
</dbReference>
<sequence length="81" mass="9285">MTMTITTLPNNGCDDCAWLTEGFEERTYCEECARDIAELKDAAELAFCVMRDPKIEKYSEEYFRAEDAWTAACVELKELEG</sequence>
<evidence type="ECO:0000313" key="1">
    <source>
        <dbReference type="EMBL" id="AKH47259.1"/>
    </source>
</evidence>
<organism evidence="1">
    <name type="scientific">uncultured marine virus</name>
    <dbReference type="NCBI Taxonomy" id="186617"/>
    <lineage>
        <taxon>Viruses</taxon>
        <taxon>environmental samples</taxon>
    </lineage>
</organism>
<reference evidence="1" key="1">
    <citation type="journal article" date="2015" name="Front. Microbiol.">
        <title>Combining genomic sequencing methods to explore viral diversity and reveal potential virus-host interactions.</title>
        <authorList>
            <person name="Chow C.E."/>
            <person name="Winget D.M."/>
            <person name="White R.A.III."/>
            <person name="Hallam S.J."/>
            <person name="Suttle C.A."/>
        </authorList>
    </citation>
    <scope>NUCLEOTIDE SEQUENCE</scope>
    <source>
        <strain evidence="1">H4084944</strain>
    </source>
</reference>
<protein>
    <submittedName>
        <fullName evidence="1">Uncharacterized protein</fullName>
    </submittedName>
</protein>
<accession>A0A0F7L3Y6</accession>
<reference evidence="1" key="2">
    <citation type="submission" date="2015-03" db="EMBL/GenBank/DDBJ databases">
        <authorList>
            <person name="Chow C.-E.T."/>
            <person name="Winget D.M."/>
            <person name="White R.A.III."/>
            <person name="Hallam S.J."/>
            <person name="Suttle C.A."/>
        </authorList>
    </citation>
    <scope>NUCLEOTIDE SEQUENCE</scope>
    <source>
        <strain evidence="1">H4084944</strain>
    </source>
</reference>